<evidence type="ECO:0000313" key="2">
    <source>
        <dbReference type="Proteomes" id="UP001159363"/>
    </source>
</evidence>
<dbReference type="Proteomes" id="UP001159363">
    <property type="component" value="Chromosome 10"/>
</dbReference>
<name>A0ABQ9GLM1_9NEOP</name>
<comment type="caution">
    <text evidence="1">The sequence shown here is derived from an EMBL/GenBank/DDBJ whole genome shotgun (WGS) entry which is preliminary data.</text>
</comment>
<reference evidence="1 2" key="1">
    <citation type="submission" date="2023-02" db="EMBL/GenBank/DDBJ databases">
        <title>LHISI_Scaffold_Assembly.</title>
        <authorList>
            <person name="Stuart O.P."/>
            <person name="Cleave R."/>
            <person name="Magrath M.J.L."/>
            <person name="Mikheyev A.S."/>
        </authorList>
    </citation>
    <scope>NUCLEOTIDE SEQUENCE [LARGE SCALE GENOMIC DNA]</scope>
    <source>
        <strain evidence="1">Daus_M_001</strain>
        <tissue evidence="1">Leg muscle</tissue>
    </source>
</reference>
<keyword evidence="2" id="KW-1185">Reference proteome</keyword>
<dbReference type="EMBL" id="JARBHB010000011">
    <property type="protein sequence ID" value="KAJ8872904.1"/>
    <property type="molecule type" value="Genomic_DNA"/>
</dbReference>
<protein>
    <submittedName>
        <fullName evidence="1">Uncharacterized protein</fullName>
    </submittedName>
</protein>
<evidence type="ECO:0000313" key="1">
    <source>
        <dbReference type="EMBL" id="KAJ8872904.1"/>
    </source>
</evidence>
<organism evidence="1 2">
    <name type="scientific">Dryococelus australis</name>
    <dbReference type="NCBI Taxonomy" id="614101"/>
    <lineage>
        <taxon>Eukaryota</taxon>
        <taxon>Metazoa</taxon>
        <taxon>Ecdysozoa</taxon>
        <taxon>Arthropoda</taxon>
        <taxon>Hexapoda</taxon>
        <taxon>Insecta</taxon>
        <taxon>Pterygota</taxon>
        <taxon>Neoptera</taxon>
        <taxon>Polyneoptera</taxon>
        <taxon>Phasmatodea</taxon>
        <taxon>Verophasmatodea</taxon>
        <taxon>Anareolatae</taxon>
        <taxon>Phasmatidae</taxon>
        <taxon>Eurycanthinae</taxon>
        <taxon>Dryococelus</taxon>
    </lineage>
</organism>
<proteinExistence type="predicted"/>
<accession>A0ABQ9GLM1</accession>
<gene>
    <name evidence="1" type="ORF">PR048_026520</name>
</gene>
<sequence>MHSCCTSERPGGIACGVAAGCVCVWEGEGWEVCSALHVYEPLYSPRQVLGRSHLRKHLALLSPLLHQAHLRLPSSVELCCSDSPAQGCCTVLSIVCQCLQSDTATCLLPAGAASGELRCRQDFKSHHVGSEVARWQREINQTEQQWFRKIRNGKPEPLKRCVSTSVLTTASAIDDKPKPSLPRVADISKLFETPSKSSVNNVSSKSKSVVKCPKMQPRKQSNVLIISKNFNDGKVSVPEGSAVRNGVLVSDDRKPGVMPQCRQAGKVMEPRVTITCYPKPPCVMTEVAVNGNSRHWDTDSIRSEESTISSIDSEYSPCLPSVKELAKQFSGSNESDSSTSRATLVCLPSRAVWATPNAFFRGDQWCDAKTSQSAGHAGVQQLVGQAQGALLGAVAGCEEVAPPPHGGDVAELLSVAVVAQMSWTSVTLVVADKQQANNTFHLVHCRQLEARRLQDAPRSCEAVVYTFVQCAHGYSVGVVSLYE</sequence>